<protein>
    <submittedName>
        <fullName evidence="2">Type II toxin-antitoxin system HicB family antitoxin</fullName>
    </submittedName>
</protein>
<reference evidence="2 3" key="1">
    <citation type="submission" date="2024-06" db="EMBL/GenBank/DDBJ databases">
        <title>The Natural Products Discovery Center: Release of the First 8490 Sequenced Strains for Exploring Actinobacteria Biosynthetic Diversity.</title>
        <authorList>
            <person name="Kalkreuter E."/>
            <person name="Kautsar S.A."/>
            <person name="Yang D."/>
            <person name="Bader C.D."/>
            <person name="Teijaro C.N."/>
            <person name="Fluegel L."/>
            <person name="Davis C.M."/>
            <person name="Simpson J.R."/>
            <person name="Lauterbach L."/>
            <person name="Steele A.D."/>
            <person name="Gui C."/>
            <person name="Meng S."/>
            <person name="Li G."/>
            <person name="Viehrig K."/>
            <person name="Ye F."/>
            <person name="Su P."/>
            <person name="Kiefer A.F."/>
            <person name="Nichols A."/>
            <person name="Cepeda A.J."/>
            <person name="Yan W."/>
            <person name="Fan B."/>
            <person name="Jiang Y."/>
            <person name="Adhikari A."/>
            <person name="Zheng C.-J."/>
            <person name="Schuster L."/>
            <person name="Cowan T.M."/>
            <person name="Smanski M.J."/>
            <person name="Chevrette M.G."/>
            <person name="De Carvalho L.P.S."/>
            <person name="Shen B."/>
        </authorList>
    </citation>
    <scope>NUCLEOTIDE SEQUENCE [LARGE SCALE GENOMIC DNA]</scope>
    <source>
        <strain evidence="2 3">NPDC049574</strain>
    </source>
</reference>
<evidence type="ECO:0000313" key="3">
    <source>
        <dbReference type="Proteomes" id="UP001552427"/>
    </source>
</evidence>
<sequence length="154" mass="16691">MAHFDRIFDEPESTGDPDEYADVKYTSYTGIATRTGKQWTVNVRDLPDGRAVLAQGSHWNDARRNTHQAIVELLGVEPHTVGVRLVPDDPDIAAALTAVVAARTARADAEQAERDTVADTARLLTSKGWSTRDAGGALSLSPQRISQLAPRDAE</sequence>
<dbReference type="RefSeq" id="WP_364453966.1">
    <property type="nucleotide sequence ID" value="NZ_JBFARM010000007.1"/>
</dbReference>
<organism evidence="2 3">
    <name type="scientific">Nonomuraea bangladeshensis</name>
    <dbReference type="NCBI Taxonomy" id="404385"/>
    <lineage>
        <taxon>Bacteria</taxon>
        <taxon>Bacillati</taxon>
        <taxon>Actinomycetota</taxon>
        <taxon>Actinomycetes</taxon>
        <taxon>Streptosporangiales</taxon>
        <taxon>Streptosporangiaceae</taxon>
        <taxon>Nonomuraea</taxon>
    </lineage>
</organism>
<keyword evidence="3" id="KW-1185">Reference proteome</keyword>
<feature type="compositionally biased region" description="Acidic residues" evidence="1">
    <location>
        <begin position="10"/>
        <end position="20"/>
    </location>
</feature>
<gene>
    <name evidence="2" type="ORF">AB0K40_24765</name>
</gene>
<proteinExistence type="predicted"/>
<comment type="caution">
    <text evidence="2">The sequence shown here is derived from an EMBL/GenBank/DDBJ whole genome shotgun (WGS) entry which is preliminary data.</text>
</comment>
<dbReference type="Proteomes" id="UP001552427">
    <property type="component" value="Unassembled WGS sequence"/>
</dbReference>
<evidence type="ECO:0000256" key="1">
    <source>
        <dbReference type="SAM" id="MobiDB-lite"/>
    </source>
</evidence>
<dbReference type="EMBL" id="JBFARM010000007">
    <property type="protein sequence ID" value="MEV4288734.1"/>
    <property type="molecule type" value="Genomic_DNA"/>
</dbReference>
<feature type="region of interest" description="Disordered" evidence="1">
    <location>
        <begin position="1"/>
        <end position="21"/>
    </location>
</feature>
<evidence type="ECO:0000313" key="2">
    <source>
        <dbReference type="EMBL" id="MEV4288734.1"/>
    </source>
</evidence>
<accession>A0ABV3H8P2</accession>
<name>A0ABV3H8P2_9ACTN</name>